<organism evidence="2 3">
    <name type="scientific">Ranitomeya imitator</name>
    <name type="common">mimic poison frog</name>
    <dbReference type="NCBI Taxonomy" id="111125"/>
    <lineage>
        <taxon>Eukaryota</taxon>
        <taxon>Metazoa</taxon>
        <taxon>Chordata</taxon>
        <taxon>Craniata</taxon>
        <taxon>Vertebrata</taxon>
        <taxon>Euteleostomi</taxon>
        <taxon>Amphibia</taxon>
        <taxon>Batrachia</taxon>
        <taxon>Anura</taxon>
        <taxon>Neobatrachia</taxon>
        <taxon>Hyloidea</taxon>
        <taxon>Dendrobatidae</taxon>
        <taxon>Dendrobatinae</taxon>
        <taxon>Ranitomeya</taxon>
    </lineage>
</organism>
<name>A0ABN9L5L7_9NEOB</name>
<gene>
    <name evidence="2" type="ORF">RIMI_LOCUS4375702</name>
</gene>
<reference evidence="2" key="1">
    <citation type="submission" date="2023-07" db="EMBL/GenBank/DDBJ databases">
        <authorList>
            <person name="Stuckert A."/>
        </authorList>
    </citation>
    <scope>NUCLEOTIDE SEQUENCE</scope>
</reference>
<accession>A0ABN9L5L7</accession>
<protein>
    <submittedName>
        <fullName evidence="2">Uncharacterized protein</fullName>
    </submittedName>
</protein>
<sequence>RLQKGLQAQLRVLRSFLGRAQSAPLLSSSWLQLLTLTDSLPNQTPSYTQGYLDLCVSDHADNGFLGVLKGIGKPGIGALAFFFGYCLAAFPIGVPLMFPAKFGIKGHTV</sequence>
<feature type="non-terminal residue" evidence="2">
    <location>
        <position position="109"/>
    </location>
</feature>
<evidence type="ECO:0000313" key="3">
    <source>
        <dbReference type="Proteomes" id="UP001176940"/>
    </source>
</evidence>
<dbReference type="Proteomes" id="UP001176940">
    <property type="component" value="Unassembled WGS sequence"/>
</dbReference>
<evidence type="ECO:0000313" key="2">
    <source>
        <dbReference type="EMBL" id="CAJ0930670.1"/>
    </source>
</evidence>
<feature type="non-terminal residue" evidence="2">
    <location>
        <position position="1"/>
    </location>
</feature>
<keyword evidence="1" id="KW-0472">Membrane</keyword>
<dbReference type="EMBL" id="CAUEEQ010007001">
    <property type="protein sequence ID" value="CAJ0930670.1"/>
    <property type="molecule type" value="Genomic_DNA"/>
</dbReference>
<proteinExistence type="predicted"/>
<keyword evidence="1" id="KW-1133">Transmembrane helix</keyword>
<comment type="caution">
    <text evidence="2">The sequence shown here is derived from an EMBL/GenBank/DDBJ whole genome shotgun (WGS) entry which is preliminary data.</text>
</comment>
<keyword evidence="3" id="KW-1185">Reference proteome</keyword>
<keyword evidence="1" id="KW-0812">Transmembrane</keyword>
<feature type="transmembrane region" description="Helical" evidence="1">
    <location>
        <begin position="76"/>
        <end position="98"/>
    </location>
</feature>
<evidence type="ECO:0000256" key="1">
    <source>
        <dbReference type="SAM" id="Phobius"/>
    </source>
</evidence>